<gene>
    <name evidence="3" type="ORF">ER308_13690</name>
</gene>
<dbReference type="KEGG" id="erz:ER308_13690"/>
<reference evidence="3 4" key="1">
    <citation type="submission" date="2019-01" db="EMBL/GenBank/DDBJ databases">
        <title>Egibacter rhizosphaerae EGI 80759T.</title>
        <authorList>
            <person name="Chen D.-D."/>
            <person name="Tian Y."/>
            <person name="Jiao J.-Y."/>
            <person name="Zhang X.-T."/>
            <person name="Zhang Y.-G."/>
            <person name="Zhang Y."/>
            <person name="Xiao M."/>
            <person name="Shu W.-S."/>
            <person name="Li W.-J."/>
        </authorList>
    </citation>
    <scope>NUCLEOTIDE SEQUENCE [LARGE SCALE GENOMIC DNA]</scope>
    <source>
        <strain evidence="3 4">EGI 80759</strain>
    </source>
</reference>
<evidence type="ECO:0000256" key="2">
    <source>
        <dbReference type="ARBA" id="ARBA00023235"/>
    </source>
</evidence>
<evidence type="ECO:0000256" key="1">
    <source>
        <dbReference type="ARBA" id="ARBA00007673"/>
    </source>
</evidence>
<dbReference type="RefSeq" id="WP_131155508.1">
    <property type="nucleotide sequence ID" value="NZ_CP036402.1"/>
</dbReference>
<evidence type="ECO:0000313" key="4">
    <source>
        <dbReference type="Proteomes" id="UP000291469"/>
    </source>
</evidence>
<dbReference type="EMBL" id="CP036402">
    <property type="protein sequence ID" value="QBI20512.1"/>
    <property type="molecule type" value="Genomic_DNA"/>
</dbReference>
<accession>A0A411YHF8</accession>
<dbReference type="AlphaFoldDB" id="A0A411YHF8"/>
<dbReference type="PANTHER" id="PTHR43709">
    <property type="entry name" value="ACONITATE ISOMERASE-RELATED"/>
    <property type="match status" value="1"/>
</dbReference>
<dbReference type="GO" id="GO:0016853">
    <property type="term" value="F:isomerase activity"/>
    <property type="evidence" value="ECO:0007669"/>
    <property type="project" value="UniProtKB-KW"/>
</dbReference>
<organism evidence="3 4">
    <name type="scientific">Egibacter rhizosphaerae</name>
    <dbReference type="NCBI Taxonomy" id="1670831"/>
    <lineage>
        <taxon>Bacteria</taxon>
        <taxon>Bacillati</taxon>
        <taxon>Actinomycetota</taxon>
        <taxon>Nitriliruptoria</taxon>
        <taxon>Egibacterales</taxon>
        <taxon>Egibacteraceae</taxon>
        <taxon>Egibacter</taxon>
    </lineage>
</organism>
<comment type="similarity">
    <text evidence="1">Belongs to the PrpF family.</text>
</comment>
<dbReference type="PANTHER" id="PTHR43709:SF2">
    <property type="entry name" value="DUF453 DOMAIN PROTEIN (AFU_ORTHOLOGUE AFUA_6G00360)"/>
    <property type="match status" value="1"/>
</dbReference>
<sequence length="392" mass="40947">MPQASIPAVFMRGGTSKGVFVRAPDLPPAGPERDALVLELLGSPDPMQIDGLGGGISSTSKLMAVAPSTEPGCDVDYLFAQASIEHAAVDYRGNCGNLTSAVGAYAIDEGLVHAQEPVTPVVLHNTNTGVRVRARVPVRDGRAAVQGEHRIAGVPRPGACITNEYLEPAGSVFGTLLPTGAALDRLDTDAGPVDASIVDVGNPVVFVRAADVGLRGDELPADVNARPELVARLERVRGSAAVRLGLAEHPDEAARTSAQLPLLALVAPPASYRTVSDEPIARDDIDVLVRALSVQKLHHAYPMTALLCTAAAAHVPDTIVHEVCRPAEARTVRVGHPKGVADAHPDVDPAGPHVTSVAVTRTARRLMAGEVYYRLPVPDATNATPAAQEVRE</sequence>
<dbReference type="InterPro" id="IPR007400">
    <property type="entry name" value="PrpF-like"/>
</dbReference>
<keyword evidence="2" id="KW-0413">Isomerase</keyword>
<dbReference type="OrthoDB" id="9779763at2"/>
<keyword evidence="4" id="KW-1185">Reference proteome</keyword>
<dbReference type="Gene3D" id="3.10.310.10">
    <property type="entry name" value="Diaminopimelate Epimerase, Chain A, domain 1"/>
    <property type="match status" value="2"/>
</dbReference>
<dbReference type="Pfam" id="PF04303">
    <property type="entry name" value="PrpF"/>
    <property type="match status" value="1"/>
</dbReference>
<evidence type="ECO:0008006" key="5">
    <source>
        <dbReference type="Google" id="ProtNLM"/>
    </source>
</evidence>
<name>A0A411YHF8_9ACTN</name>
<evidence type="ECO:0000313" key="3">
    <source>
        <dbReference type="EMBL" id="QBI20512.1"/>
    </source>
</evidence>
<protein>
    <recommendedName>
        <fullName evidence="5">3-methylitaconate isomerase</fullName>
    </recommendedName>
</protein>
<dbReference type="Proteomes" id="UP000291469">
    <property type="component" value="Chromosome"/>
</dbReference>
<proteinExistence type="inferred from homology"/>
<dbReference type="SUPFAM" id="SSF54506">
    <property type="entry name" value="Diaminopimelate epimerase-like"/>
    <property type="match status" value="2"/>
</dbReference>